<feature type="transmembrane region" description="Helical" evidence="7">
    <location>
        <begin position="128"/>
        <end position="148"/>
    </location>
</feature>
<keyword evidence="3" id="KW-0813">Transport</keyword>
<dbReference type="EMBL" id="KN818252">
    <property type="protein sequence ID" value="KIL64149.1"/>
    <property type="molecule type" value="Genomic_DNA"/>
</dbReference>
<evidence type="ECO:0000256" key="2">
    <source>
        <dbReference type="ARBA" id="ARBA00008807"/>
    </source>
</evidence>
<dbReference type="OrthoDB" id="77405at2759"/>
<protein>
    <submittedName>
        <fullName evidence="8">Uncharacterized protein</fullName>
    </submittedName>
</protein>
<feature type="transmembrane region" description="Helical" evidence="7">
    <location>
        <begin position="12"/>
        <end position="31"/>
    </location>
</feature>
<keyword evidence="4 7" id="KW-0812">Transmembrane</keyword>
<keyword evidence="5 7" id="KW-1133">Transmembrane helix</keyword>
<evidence type="ECO:0000256" key="5">
    <source>
        <dbReference type="ARBA" id="ARBA00022989"/>
    </source>
</evidence>
<evidence type="ECO:0000256" key="1">
    <source>
        <dbReference type="ARBA" id="ARBA00004141"/>
    </source>
</evidence>
<evidence type="ECO:0000256" key="4">
    <source>
        <dbReference type="ARBA" id="ARBA00022692"/>
    </source>
</evidence>
<accession>A0A0C2TBQ1</accession>
<evidence type="ECO:0000313" key="9">
    <source>
        <dbReference type="Proteomes" id="UP000054549"/>
    </source>
</evidence>
<dbReference type="HOGENOM" id="CLU_1288613_0_0_1"/>
<name>A0A0C2TBQ1_AMAMK</name>
<dbReference type="AlphaFoldDB" id="A0A0C2TBQ1"/>
<dbReference type="InterPro" id="IPR004813">
    <property type="entry name" value="OPT"/>
</dbReference>
<dbReference type="GO" id="GO:0035673">
    <property type="term" value="F:oligopeptide transmembrane transporter activity"/>
    <property type="evidence" value="ECO:0007669"/>
    <property type="project" value="InterPro"/>
</dbReference>
<dbReference type="GO" id="GO:0000329">
    <property type="term" value="C:fungal-type vacuole membrane"/>
    <property type="evidence" value="ECO:0007669"/>
    <property type="project" value="TreeGrafter"/>
</dbReference>
<reference evidence="8 9" key="1">
    <citation type="submission" date="2014-04" db="EMBL/GenBank/DDBJ databases">
        <title>Evolutionary Origins and Diversification of the Mycorrhizal Mutualists.</title>
        <authorList>
            <consortium name="DOE Joint Genome Institute"/>
            <consortium name="Mycorrhizal Genomics Consortium"/>
            <person name="Kohler A."/>
            <person name="Kuo A."/>
            <person name="Nagy L.G."/>
            <person name="Floudas D."/>
            <person name="Copeland A."/>
            <person name="Barry K.W."/>
            <person name="Cichocki N."/>
            <person name="Veneault-Fourrey C."/>
            <person name="LaButti K."/>
            <person name="Lindquist E.A."/>
            <person name="Lipzen A."/>
            <person name="Lundell T."/>
            <person name="Morin E."/>
            <person name="Murat C."/>
            <person name="Riley R."/>
            <person name="Ohm R."/>
            <person name="Sun H."/>
            <person name="Tunlid A."/>
            <person name="Henrissat B."/>
            <person name="Grigoriev I.V."/>
            <person name="Hibbett D.S."/>
            <person name="Martin F."/>
        </authorList>
    </citation>
    <scope>NUCLEOTIDE SEQUENCE [LARGE SCALE GENOMIC DNA]</scope>
    <source>
        <strain evidence="8 9">Koide BX008</strain>
    </source>
</reference>
<feature type="transmembrane region" description="Helical" evidence="7">
    <location>
        <begin position="84"/>
        <end position="108"/>
    </location>
</feature>
<dbReference type="Pfam" id="PF03169">
    <property type="entry name" value="OPT"/>
    <property type="match status" value="1"/>
</dbReference>
<feature type="transmembrane region" description="Helical" evidence="7">
    <location>
        <begin position="51"/>
        <end position="72"/>
    </location>
</feature>
<keyword evidence="9" id="KW-1185">Reference proteome</keyword>
<comment type="subcellular location">
    <subcellularLocation>
        <location evidence="1">Membrane</location>
        <topology evidence="1">Multi-pass membrane protein</topology>
    </subcellularLocation>
</comment>
<evidence type="ECO:0000313" key="8">
    <source>
        <dbReference type="EMBL" id="KIL64149.1"/>
    </source>
</evidence>
<organism evidence="8 9">
    <name type="scientific">Amanita muscaria (strain Koide BX008)</name>
    <dbReference type="NCBI Taxonomy" id="946122"/>
    <lineage>
        <taxon>Eukaryota</taxon>
        <taxon>Fungi</taxon>
        <taxon>Dikarya</taxon>
        <taxon>Basidiomycota</taxon>
        <taxon>Agaricomycotina</taxon>
        <taxon>Agaricomycetes</taxon>
        <taxon>Agaricomycetidae</taxon>
        <taxon>Agaricales</taxon>
        <taxon>Pluteineae</taxon>
        <taxon>Amanitaceae</taxon>
        <taxon>Amanita</taxon>
    </lineage>
</organism>
<dbReference type="STRING" id="946122.A0A0C2TBQ1"/>
<dbReference type="InterPro" id="IPR045035">
    <property type="entry name" value="YSL-like"/>
</dbReference>
<evidence type="ECO:0000256" key="3">
    <source>
        <dbReference type="ARBA" id="ARBA00022448"/>
    </source>
</evidence>
<comment type="similarity">
    <text evidence="2">Belongs to the oligopeptide OPT transporter family.</text>
</comment>
<proteinExistence type="inferred from homology"/>
<sequence>MYRRLNPRRILATSLVLSSVLVFGVFFVIPLRKDFIVHQKLTFPTPAATAYTIRSLHSGRSGAIALLISFTVTRLSSWCPFHRCALVGHCIGLAWLVSFPSTTMAGGLNVSFSSRASCLPLPHPKVSVTPAFIGAGMLSGLNASWSFFGGAMRGISKSTRDMMVRLRFPTNYPFIQAMQVAHSAVHTTISAQAGNSTTRFFNHSDRRAMSPPLY</sequence>
<evidence type="ECO:0000256" key="7">
    <source>
        <dbReference type="SAM" id="Phobius"/>
    </source>
</evidence>
<dbReference type="PANTHER" id="PTHR31645">
    <property type="entry name" value="OLIGOPEPTIDE TRANSPORTER YGL114W-RELATED"/>
    <property type="match status" value="1"/>
</dbReference>
<gene>
    <name evidence="8" type="ORF">M378DRAFT_1045277</name>
</gene>
<dbReference type="PANTHER" id="PTHR31645:SF3">
    <property type="entry name" value="OLIGOPEPTIDE TRANSPORTER"/>
    <property type="match status" value="1"/>
</dbReference>
<keyword evidence="6 7" id="KW-0472">Membrane</keyword>
<dbReference type="Proteomes" id="UP000054549">
    <property type="component" value="Unassembled WGS sequence"/>
</dbReference>
<evidence type="ECO:0000256" key="6">
    <source>
        <dbReference type="ARBA" id="ARBA00023136"/>
    </source>
</evidence>
<dbReference type="InParanoid" id="A0A0C2TBQ1"/>